<dbReference type="InterPro" id="IPR001680">
    <property type="entry name" value="WD40_rpt"/>
</dbReference>
<feature type="region of interest" description="Disordered" evidence="4">
    <location>
        <begin position="605"/>
        <end position="636"/>
    </location>
</feature>
<organism evidence="5 6">
    <name type="scientific">Amanita thiersii Skay4041</name>
    <dbReference type="NCBI Taxonomy" id="703135"/>
    <lineage>
        <taxon>Eukaryota</taxon>
        <taxon>Fungi</taxon>
        <taxon>Dikarya</taxon>
        <taxon>Basidiomycota</taxon>
        <taxon>Agaricomycotina</taxon>
        <taxon>Agaricomycetes</taxon>
        <taxon>Agaricomycetidae</taxon>
        <taxon>Agaricales</taxon>
        <taxon>Pluteineae</taxon>
        <taxon>Amanitaceae</taxon>
        <taxon>Amanita</taxon>
    </lineage>
</organism>
<reference evidence="5 6" key="1">
    <citation type="submission" date="2014-02" db="EMBL/GenBank/DDBJ databases">
        <title>Transposable element dynamics among asymbiotic and ectomycorrhizal Amanita fungi.</title>
        <authorList>
            <consortium name="DOE Joint Genome Institute"/>
            <person name="Hess J."/>
            <person name="Skrede I."/>
            <person name="Wolfe B."/>
            <person name="LaButti K."/>
            <person name="Ohm R.A."/>
            <person name="Grigoriev I.V."/>
            <person name="Pringle A."/>
        </authorList>
    </citation>
    <scope>NUCLEOTIDE SEQUENCE [LARGE SCALE GENOMIC DNA]</scope>
    <source>
        <strain evidence="5 6">SKay4041</strain>
    </source>
</reference>
<feature type="compositionally biased region" description="Basic and acidic residues" evidence="4">
    <location>
        <begin position="34"/>
        <end position="45"/>
    </location>
</feature>
<feature type="region of interest" description="Disordered" evidence="4">
    <location>
        <begin position="1"/>
        <end position="204"/>
    </location>
</feature>
<dbReference type="EMBL" id="KZ302128">
    <property type="protein sequence ID" value="PFH47198.1"/>
    <property type="molecule type" value="Genomic_DNA"/>
</dbReference>
<proteinExistence type="predicted"/>
<dbReference type="STRING" id="703135.A0A2A9NAU7"/>
<keyword evidence="2" id="KW-0677">Repeat</keyword>
<feature type="region of interest" description="Disordered" evidence="4">
    <location>
        <begin position="749"/>
        <end position="863"/>
    </location>
</feature>
<dbReference type="GO" id="GO:0034198">
    <property type="term" value="P:cellular response to amino acid starvation"/>
    <property type="evidence" value="ECO:0007669"/>
    <property type="project" value="TreeGrafter"/>
</dbReference>
<evidence type="ECO:0000256" key="3">
    <source>
        <dbReference type="PROSITE-ProRule" id="PRU00221"/>
    </source>
</evidence>
<dbReference type="OrthoDB" id="311712at2759"/>
<evidence type="ECO:0000313" key="5">
    <source>
        <dbReference type="EMBL" id="PFH47198.1"/>
    </source>
</evidence>
<feature type="compositionally biased region" description="Acidic residues" evidence="4">
    <location>
        <begin position="82"/>
        <end position="97"/>
    </location>
</feature>
<protein>
    <submittedName>
        <fullName evidence="5">Uncharacterized protein</fullName>
    </submittedName>
</protein>
<evidence type="ECO:0000313" key="6">
    <source>
        <dbReference type="Proteomes" id="UP000242287"/>
    </source>
</evidence>
<accession>A0A2A9NAU7</accession>
<feature type="compositionally biased region" description="Pro residues" evidence="4">
    <location>
        <begin position="1512"/>
        <end position="1527"/>
    </location>
</feature>
<feature type="compositionally biased region" description="Basic and acidic residues" evidence="4">
    <location>
        <begin position="98"/>
        <end position="107"/>
    </location>
</feature>
<feature type="region of interest" description="Disordered" evidence="4">
    <location>
        <begin position="1492"/>
        <end position="1539"/>
    </location>
</feature>
<evidence type="ECO:0000256" key="4">
    <source>
        <dbReference type="SAM" id="MobiDB-lite"/>
    </source>
</evidence>
<name>A0A2A9NAU7_9AGAR</name>
<evidence type="ECO:0000256" key="1">
    <source>
        <dbReference type="ARBA" id="ARBA00022574"/>
    </source>
</evidence>
<feature type="compositionally biased region" description="Polar residues" evidence="4">
    <location>
        <begin position="1"/>
        <end position="15"/>
    </location>
</feature>
<dbReference type="InterPro" id="IPR049567">
    <property type="entry name" value="WDR59-like"/>
</dbReference>
<dbReference type="Gene3D" id="2.130.10.10">
    <property type="entry name" value="YVTN repeat-like/Quinoprotein amine dehydrogenase"/>
    <property type="match status" value="1"/>
</dbReference>
<feature type="compositionally biased region" description="Basic and acidic residues" evidence="4">
    <location>
        <begin position="831"/>
        <end position="848"/>
    </location>
</feature>
<dbReference type="InterPro" id="IPR036322">
    <property type="entry name" value="WD40_repeat_dom_sf"/>
</dbReference>
<dbReference type="PROSITE" id="PS50294">
    <property type="entry name" value="WD_REPEATS_REGION"/>
    <property type="match status" value="1"/>
</dbReference>
<dbReference type="InterPro" id="IPR019775">
    <property type="entry name" value="WD40_repeat_CS"/>
</dbReference>
<gene>
    <name evidence="5" type="ORF">AMATHDRAFT_7008</name>
</gene>
<dbReference type="GO" id="GO:0035591">
    <property type="term" value="F:signaling adaptor activity"/>
    <property type="evidence" value="ECO:0007669"/>
    <property type="project" value="TreeGrafter"/>
</dbReference>
<dbReference type="GO" id="GO:0035859">
    <property type="term" value="C:Seh1-associated complex"/>
    <property type="evidence" value="ECO:0007669"/>
    <property type="project" value="TreeGrafter"/>
</dbReference>
<dbReference type="PANTHER" id="PTHR46170:SF1">
    <property type="entry name" value="GATOR COMPLEX PROTEIN WDR59"/>
    <property type="match status" value="1"/>
</dbReference>
<feature type="compositionally biased region" description="Low complexity" evidence="4">
    <location>
        <begin position="802"/>
        <end position="812"/>
    </location>
</feature>
<dbReference type="GO" id="GO:1904263">
    <property type="term" value="P:positive regulation of TORC1 signaling"/>
    <property type="evidence" value="ECO:0007669"/>
    <property type="project" value="TreeGrafter"/>
</dbReference>
<dbReference type="PROSITE" id="PS50082">
    <property type="entry name" value="WD_REPEATS_2"/>
    <property type="match status" value="2"/>
</dbReference>
<feature type="compositionally biased region" description="Low complexity" evidence="4">
    <location>
        <begin position="1613"/>
        <end position="1622"/>
    </location>
</feature>
<feature type="compositionally biased region" description="Polar residues" evidence="4">
    <location>
        <begin position="1403"/>
        <end position="1426"/>
    </location>
</feature>
<dbReference type="GO" id="GO:0005774">
    <property type="term" value="C:vacuolar membrane"/>
    <property type="evidence" value="ECO:0007669"/>
    <property type="project" value="TreeGrafter"/>
</dbReference>
<feature type="repeat" description="WD" evidence="3">
    <location>
        <begin position="305"/>
        <end position="340"/>
    </location>
</feature>
<feature type="region of interest" description="Disordered" evidence="4">
    <location>
        <begin position="1060"/>
        <end position="1135"/>
    </location>
</feature>
<feature type="compositionally biased region" description="Acidic residues" evidence="4">
    <location>
        <begin position="159"/>
        <end position="168"/>
    </location>
</feature>
<evidence type="ECO:0000256" key="2">
    <source>
        <dbReference type="ARBA" id="ARBA00022737"/>
    </source>
</evidence>
<dbReference type="Proteomes" id="UP000242287">
    <property type="component" value="Unassembled WGS sequence"/>
</dbReference>
<keyword evidence="1 3" id="KW-0853">WD repeat</keyword>
<sequence length="1823" mass="194833">MSNPASSQSPHTSSFFHDLSARRPSWAPSLTESLEPRHPPPEYRHYYTNFNTHSHSRSPGGYFMGAHVGKGHVLKGGAEGQGDADGEDSESEEEDGDESGRVCEGKSRHGILNTPERGMRREWVNLLDPPRGRQKPANGSHGIEASESVSMGDGGSTGFDEEYNEDEGRDMGRGIDVPVPAKQVTSASGAPDPHVEPASPEFPGTLRRSLQIDMKDLVGDAVGNMSISPASRDIVLAARRGLFIIDLDAPLEVPRFLPQGGTWDVADVQWNPHHSRAHYIVSTSAEKLLIWNLFISGKTNIQHILQAHYRAITDINWHPTECDTVVSTGIDSWLWAWDLREPRKPIFGLSAFKSGGTQVKWNRQDANILASSHANEVFLWDRRKGSLPLTRIRAHTSKIYGIDWSHDRRNEIVTCSLDRTIKLWDITDSFTSHMHNRPTVRSSLLSHYFGTTSDESFQLVSNGVLGTNSNGSSSGSSTVGGGVPGCSEEEYNIYGPVAQYEPKKTIYTLYPVWRARNLPFGRGVLSLAQRGESSLEMYSLAGGGQVQGGVPGADMFPIEVFEGHTDVVKEFVWRKSEQDEFQLITWSKDRTLKFWPIDAEVMQKVGHTPEHSRGRAPAPSRTRSETISFRSPPGCSEHVPALSAPIGNRSILAEVRATLPQRLAPVVRGGGQNAVVGALSGAVGNAPTVMVGSLGEGTPTLRSTTLTRPVAVRSPQARIRGETMSRGNVGGKSVARMDAFTWLSNVKVGERRGSSSGAGSRERDKEESNGTGGGEGSRLSSRSRRVEVVSPPSKNVALPPVTSSRSASSGATTGSGSGSAVGTSASAGLSKKVDKAEMPGLDRKRSESQGRAGEAVPQQEAAAIPSLQDEITTVLTKLAASKIKLEKHELTKKRTCTLGLHGPWGLSSQVFIRVTFTFPRDYPQASYPNGIPIVDLERNPLIPIRNRAFMLRRLRTIRERRRPCLEACLRFLLFADEEDEQPSAAAALRLDSESSSDDDDGMLGMDGTGKKKGKGGAPAVSMLRNNKNLAEPRTSQGVFGPNGQLVCFFRTPPRIVKNVLRGLGTPDTNDSANSSTNAATTSSAAGNGVIPPPPSSPMRLPEELPPLHHQQHSSLLHPHQQQSSGGMQDSLGPGGGSLYRSPALVSEAVWMLGLVAKDRMKLAVLNGASGGVGGGIVPGGAPRTGDAGDIHRVMTNMLTFASPKLRRDSNESQYTNSVAGFGGPNGVNAGGGEGAGGGGKGYAMYATRSTVFLATANELPGPDQRVAVGYMFRPIAHVDMHHEREEELGLAGVCERNAQNARVCGRFDHERVWRTLKTLFASGPQRQWKEGERTGFVMDAVAKQVIVKLYTNFNKNKDIQMLAMVSMLVLQTPHAADTLSQPRTHPKLSPFSLSLAPAITFSHSGSSTKTNTTPNQGKSPHSQRSSMGGGNTFLGLSFTTTTPTSITAPTIPGIPTSAALNTSLVLPKIGPVDYFNLTRVINSSPAHGHLVSAGHTIPSSPDWPRLPTSPTMSPPHPPPAPPPPPTTKGPWSSLFGPGGVRQFVQDTFKDGLVTPSIVGINQPAQSQTGAGGVSGTDEEVGVPGVSGQYHKQQQQAHKKKKKDRVGRSETTHQHQSQQQQQQLGAVFPMRATTSNNSTSSTKSWGEALPMKASVSASSASSAGATGGAGGGAGVGVGVGNGTGEGRTPFGPVDNVDLGKRRGLWWGGRSGSTSKAAAAVAGTAGGVNTGTGDGGVGRGCTVQARRGAAAPVRVKKMLLFEPEDECPQPLFERELVEQFRAHVNAYAEILHRWKMDHQRLELLKAVSGGGAWVDQDAKGYEVGE</sequence>
<dbReference type="Pfam" id="PF00400">
    <property type="entry name" value="WD40"/>
    <property type="match status" value="1"/>
</dbReference>
<feature type="region of interest" description="Disordered" evidence="4">
    <location>
        <begin position="1403"/>
        <end position="1434"/>
    </location>
</feature>
<dbReference type="SMART" id="SM00320">
    <property type="entry name" value="WD40"/>
    <property type="match status" value="5"/>
</dbReference>
<dbReference type="SUPFAM" id="SSF50978">
    <property type="entry name" value="WD40 repeat-like"/>
    <property type="match status" value="1"/>
</dbReference>
<keyword evidence="6" id="KW-1185">Reference proteome</keyword>
<dbReference type="PROSITE" id="PS00678">
    <property type="entry name" value="WD_REPEATS_1"/>
    <property type="match status" value="2"/>
</dbReference>
<feature type="compositionally biased region" description="Low complexity" evidence="4">
    <location>
        <begin position="1112"/>
        <end position="1124"/>
    </location>
</feature>
<feature type="repeat" description="WD" evidence="3">
    <location>
        <begin position="392"/>
        <end position="434"/>
    </location>
</feature>
<feature type="compositionally biased region" description="Low complexity" evidence="4">
    <location>
        <begin position="1067"/>
        <end position="1088"/>
    </location>
</feature>
<feature type="region of interest" description="Disordered" evidence="4">
    <location>
        <begin position="1560"/>
        <end position="1623"/>
    </location>
</feature>
<dbReference type="InterPro" id="IPR015943">
    <property type="entry name" value="WD40/YVTN_repeat-like_dom_sf"/>
</dbReference>
<dbReference type="PANTHER" id="PTHR46170">
    <property type="entry name" value="GATOR COMPLEX PROTEIN WDR59"/>
    <property type="match status" value="1"/>
</dbReference>
<feature type="region of interest" description="Disordered" evidence="4">
    <location>
        <begin position="984"/>
        <end position="1020"/>
    </location>
</feature>
<feature type="compositionally biased region" description="Low complexity" evidence="4">
    <location>
        <begin position="820"/>
        <end position="830"/>
    </location>
</feature>